<keyword evidence="3 6" id="KW-0812">Transmembrane</keyword>
<dbReference type="CDD" id="cd06580">
    <property type="entry name" value="TM_PBP1_transp_TpRbsC_like"/>
    <property type="match status" value="1"/>
</dbReference>
<keyword evidence="7" id="KW-0614">Plasmid</keyword>
<keyword evidence="4 6" id="KW-1133">Transmembrane helix</keyword>
<organism evidence="7 8">
    <name type="scientific">Agrobacterium pusense</name>
    <dbReference type="NCBI Taxonomy" id="648995"/>
    <lineage>
        <taxon>Bacteria</taxon>
        <taxon>Pseudomonadati</taxon>
        <taxon>Pseudomonadota</taxon>
        <taxon>Alphaproteobacteria</taxon>
        <taxon>Hyphomicrobiales</taxon>
        <taxon>Rhizobiaceae</taxon>
        <taxon>Rhizobium/Agrobacterium group</taxon>
        <taxon>Agrobacterium</taxon>
    </lineage>
</organism>
<evidence type="ECO:0000256" key="2">
    <source>
        <dbReference type="ARBA" id="ARBA00022475"/>
    </source>
</evidence>
<evidence type="ECO:0000256" key="4">
    <source>
        <dbReference type="ARBA" id="ARBA00022989"/>
    </source>
</evidence>
<dbReference type="Pfam" id="PF02653">
    <property type="entry name" value="BPD_transp_2"/>
    <property type="match status" value="1"/>
</dbReference>
<gene>
    <name evidence="7" type="ORF">FOB26_01325</name>
</gene>
<name>A0AA44EGI3_9HYPH</name>
<geneLocation type="plasmid" evidence="7">
    <name>unnamed2</name>
</geneLocation>
<dbReference type="PANTHER" id="PTHR43370">
    <property type="entry name" value="SUGAR ABC TRANSPORTER INTEGRAL MEMBRANE PROTEIN-RELATED"/>
    <property type="match status" value="1"/>
</dbReference>
<proteinExistence type="predicted"/>
<accession>A0AA44EGI3</accession>
<feature type="transmembrane region" description="Helical" evidence="6">
    <location>
        <begin position="91"/>
        <end position="109"/>
    </location>
</feature>
<evidence type="ECO:0000256" key="5">
    <source>
        <dbReference type="ARBA" id="ARBA00023136"/>
    </source>
</evidence>
<comment type="caution">
    <text evidence="7">The sequence shown here is derived from an EMBL/GenBank/DDBJ whole genome shotgun (WGS) entry which is preliminary data.</text>
</comment>
<dbReference type="PANTHER" id="PTHR43370:SF1">
    <property type="entry name" value="GUANOSINE ABC TRANSPORTER PERMEASE PROTEIN NUPQ"/>
    <property type="match status" value="1"/>
</dbReference>
<reference evidence="7" key="1">
    <citation type="submission" date="2019-07" db="EMBL/GenBank/DDBJ databases">
        <title>FDA dAtabase for Regulatory Grade micrObial Sequences (FDA-ARGOS): Supporting development and validation of Infectious Disease Dx tests.</title>
        <authorList>
            <person name="Bachman M."/>
            <person name="Young C."/>
            <person name="Tallon L."/>
            <person name="Sadzewicz L."/>
            <person name="Vavikolanu K."/>
            <person name="Mehta A."/>
            <person name="Aluvathingal J."/>
            <person name="Nadendla S."/>
            <person name="Nandy P."/>
            <person name="Geyer C."/>
            <person name="Yan Y."/>
            <person name="Sichtig H."/>
        </authorList>
    </citation>
    <scope>NUCLEOTIDE SEQUENCE</scope>
    <source>
        <strain evidence="7">FDAARGOS_618</strain>
        <plasmid evidence="7">unnamed2</plasmid>
    </source>
</reference>
<protein>
    <submittedName>
        <fullName evidence="7">ABC transporter permease</fullName>
    </submittedName>
</protein>
<dbReference type="GO" id="GO:0022857">
    <property type="term" value="F:transmembrane transporter activity"/>
    <property type="evidence" value="ECO:0007669"/>
    <property type="project" value="InterPro"/>
</dbReference>
<dbReference type="AlphaFoldDB" id="A0AA44EGI3"/>
<dbReference type="EMBL" id="JABRWM010000002">
    <property type="protein sequence ID" value="NRF17795.1"/>
    <property type="molecule type" value="Genomic_DNA"/>
</dbReference>
<keyword evidence="2" id="KW-1003">Cell membrane</keyword>
<feature type="transmembrane region" description="Helical" evidence="6">
    <location>
        <begin position="228"/>
        <end position="252"/>
    </location>
</feature>
<dbReference type="Proteomes" id="UP001155820">
    <property type="component" value="Unassembled WGS sequence"/>
</dbReference>
<evidence type="ECO:0000256" key="6">
    <source>
        <dbReference type="SAM" id="Phobius"/>
    </source>
</evidence>
<feature type="transmembrane region" description="Helical" evidence="6">
    <location>
        <begin position="273"/>
        <end position="291"/>
    </location>
</feature>
<feature type="transmembrane region" description="Helical" evidence="6">
    <location>
        <begin position="12"/>
        <end position="31"/>
    </location>
</feature>
<evidence type="ECO:0000313" key="7">
    <source>
        <dbReference type="EMBL" id="NRF17795.1"/>
    </source>
</evidence>
<dbReference type="RefSeq" id="WP_172873159.1">
    <property type="nucleotide sequence ID" value="NZ_JABRWL010000001.1"/>
</dbReference>
<feature type="transmembrane region" description="Helical" evidence="6">
    <location>
        <begin position="194"/>
        <end position="216"/>
    </location>
</feature>
<evidence type="ECO:0000256" key="3">
    <source>
        <dbReference type="ARBA" id="ARBA00022692"/>
    </source>
</evidence>
<feature type="transmembrane region" description="Helical" evidence="6">
    <location>
        <begin position="64"/>
        <end position="84"/>
    </location>
</feature>
<comment type="subcellular location">
    <subcellularLocation>
        <location evidence="1">Cell membrane</location>
        <topology evidence="1">Multi-pass membrane protein</topology>
    </subcellularLocation>
</comment>
<evidence type="ECO:0000256" key="1">
    <source>
        <dbReference type="ARBA" id="ARBA00004651"/>
    </source>
</evidence>
<dbReference type="GO" id="GO:0005886">
    <property type="term" value="C:plasma membrane"/>
    <property type="evidence" value="ECO:0007669"/>
    <property type="project" value="UniProtKB-SubCell"/>
</dbReference>
<keyword evidence="5 6" id="KW-0472">Membrane</keyword>
<feature type="transmembrane region" description="Helical" evidence="6">
    <location>
        <begin position="147"/>
        <end position="164"/>
    </location>
</feature>
<keyword evidence="8" id="KW-1185">Reference proteome</keyword>
<evidence type="ECO:0000313" key="8">
    <source>
        <dbReference type="Proteomes" id="UP001155820"/>
    </source>
</evidence>
<dbReference type="InterPro" id="IPR001851">
    <property type="entry name" value="ABC_transp_permease"/>
</dbReference>
<feature type="transmembrane region" description="Helical" evidence="6">
    <location>
        <begin position="38"/>
        <end position="58"/>
    </location>
</feature>
<sequence>MDLAFFTDFLSSSLRLSIPLVFAAIGVVWAERSGVFNIAIEGCILGGAFGAAIGTWWFGDPLGGLLMALVVASLLGLLLGGLAVGLGINQLVAGIAINLLVSGMTAYLARQIMGASATSPLPGFNIWQIPFLSDIPLVGPVLFNQGPLAYLAYITVPLAWWLLYRTPWGLLLRAAGNQPMAVDTAGVDVQRLRYVSVIGSCMLGGLGGAYIVLSQVHVFTENMSAGKGFIALGAVILGRWNPLGAAIACLAFGMADATQLRLQFGSPEIPYQLFSTLPFIAALLALVLLSGKVHAPAAVGKKFERSGK</sequence>